<accession>A0A517L8P9</accession>
<dbReference type="InterPro" id="IPR056186">
    <property type="entry name" value="PDZ_CPAF-rel"/>
</dbReference>
<feature type="domain" description="Tail specific protease" evidence="2">
    <location>
        <begin position="380"/>
        <end position="600"/>
    </location>
</feature>
<dbReference type="STRING" id="50376.A0A517L8P9"/>
<sequence>MLIFLFACFCSCIVVAFPSLEPPKRQEVAKRQGVSEPICGQIIDAVNDGFSLFYASDAYDCLRSVPFNPAVATRFVRFFNETLQFQSTLAYLKTPPNGYQQPAIDVVAKLNEIQTRVNSGYYQNEYAFEQDIYLLAYAAHDDHVDLSAGILSVFSFASPYYISSVSVDGKQAPQIFFTGDIIDSQAQGWTPSPIVQINGQDVIEFLTDFAALQSAGTLEPHADWNQLFASPAQDIQGFTNVFGGGATFYPGDELNFTLANATDTPIETFWVAFYDIVDCTGPLTTGGDFYNYFVLGLLPDSYNASAGDCVFDIASSASDASATGSMSGAIMQGLDPTTQTTSWANVSSGAYPSNPAIVQPDLSLVGGGILTGYFLNDISTGVLSIPSFAVYGDGADTFASTVAHFISSATTQKMSRVIIDLQQNKGGDISLAINTFRQFFPNIDIFGGSRRRNHRLENIVGATTTDFWNKLDQSDAADEFYHYLLAADEWVVTDRINADTGALFQSWEEFNGPRHYHDDDFSLTERYNLSDPVFNSAAFNFPYPIGYDPKNKTSQTPPWQPKDLVILTDGLCSSACVLFLEMMTHQAGVRTVVMGGRPNGPAPMQAASGNRGAILYDADSLTDDITFAASVNETANAVLPDRSDSGIYFDWITFNLRDQIRGKDTDPLQFKYIPANCRLYYKLSNAYNMTNLWHDVANANWNDSSLCVPGSISVTDTPIKAPPLTNITVTPPLVNWPVDDTELASIVSDGSGGIQDGGSRSGRMTECSDADYREQLFDENFISFFERPPGQQSKAKSERKFWVIMFERALSIVVREVHGREDGTRPLAQSAIPSRPPTSTTRQLPLIMSSFSPLTKTLSLAPSSPITKQLPLFPPSDTILAKAAICRYSRASPNDRVSELFSGGLEQHNIDYNTGIHALYAKYQKKEYYLNGLEESMTVFRQLNEKVIAISLHIKEACDADEDSRSLEEHPSPLV</sequence>
<dbReference type="PANTHER" id="PTHR37049">
    <property type="entry name" value="PEPTIDASE S41 FAMILY PROTEIN"/>
    <property type="match status" value="1"/>
</dbReference>
<feature type="chain" id="PRO_5021906796" evidence="1">
    <location>
        <begin position="17"/>
        <end position="975"/>
    </location>
</feature>
<organism evidence="4 5">
    <name type="scientific">Venturia effusa</name>
    <dbReference type="NCBI Taxonomy" id="50376"/>
    <lineage>
        <taxon>Eukaryota</taxon>
        <taxon>Fungi</taxon>
        <taxon>Dikarya</taxon>
        <taxon>Ascomycota</taxon>
        <taxon>Pezizomycotina</taxon>
        <taxon>Dothideomycetes</taxon>
        <taxon>Pleosporomycetidae</taxon>
        <taxon>Venturiales</taxon>
        <taxon>Venturiaceae</taxon>
        <taxon>Venturia</taxon>
    </lineage>
</organism>
<keyword evidence="1" id="KW-0732">Signal</keyword>
<dbReference type="OrthoDB" id="27214at2759"/>
<evidence type="ECO:0000259" key="2">
    <source>
        <dbReference type="Pfam" id="PF03572"/>
    </source>
</evidence>
<dbReference type="EMBL" id="CP042191">
    <property type="protein sequence ID" value="QDS71990.1"/>
    <property type="molecule type" value="Genomic_DNA"/>
</dbReference>
<dbReference type="Pfam" id="PF03572">
    <property type="entry name" value="Peptidase_S41"/>
    <property type="match status" value="1"/>
</dbReference>
<dbReference type="PANTHER" id="PTHR37049:SF5">
    <property type="entry name" value="TAIL SPECIFIC PROTEASE DOMAIN-CONTAINING PROTEIN"/>
    <property type="match status" value="1"/>
</dbReference>
<dbReference type="InterPro" id="IPR052766">
    <property type="entry name" value="S41A_metabolite_peptidase"/>
</dbReference>
<dbReference type="AlphaFoldDB" id="A0A517L8P9"/>
<feature type="signal peptide" evidence="1">
    <location>
        <begin position="1"/>
        <end position="16"/>
    </location>
</feature>
<dbReference type="Pfam" id="PF23658">
    <property type="entry name" value="PDZ_CPAF_rel"/>
    <property type="match status" value="1"/>
</dbReference>
<feature type="domain" description="CPAF-like PDZ" evidence="3">
    <location>
        <begin position="155"/>
        <end position="272"/>
    </location>
</feature>
<dbReference type="Proteomes" id="UP000316270">
    <property type="component" value="Chromosome 7"/>
</dbReference>
<evidence type="ECO:0000313" key="5">
    <source>
        <dbReference type="Proteomes" id="UP000316270"/>
    </source>
</evidence>
<dbReference type="InterPro" id="IPR029045">
    <property type="entry name" value="ClpP/crotonase-like_dom_sf"/>
</dbReference>
<dbReference type="Gene3D" id="3.90.226.10">
    <property type="entry name" value="2-enoyl-CoA Hydratase, Chain A, domain 1"/>
    <property type="match status" value="1"/>
</dbReference>
<dbReference type="GO" id="GO:0008236">
    <property type="term" value="F:serine-type peptidase activity"/>
    <property type="evidence" value="ECO:0007669"/>
    <property type="project" value="InterPro"/>
</dbReference>
<dbReference type="GO" id="GO:0006508">
    <property type="term" value="P:proteolysis"/>
    <property type="evidence" value="ECO:0007669"/>
    <property type="project" value="InterPro"/>
</dbReference>
<evidence type="ECO:0000313" key="4">
    <source>
        <dbReference type="EMBL" id="QDS71990.1"/>
    </source>
</evidence>
<name>A0A517L8P9_9PEZI</name>
<proteinExistence type="predicted"/>
<reference evidence="4 5" key="1">
    <citation type="submission" date="2019-07" db="EMBL/GenBank/DDBJ databases">
        <title>Finished genome of Venturia effusa.</title>
        <authorList>
            <person name="Young C.A."/>
            <person name="Cox M.P."/>
            <person name="Ganley A.R.D."/>
            <person name="David W.J."/>
        </authorList>
    </citation>
    <scope>NUCLEOTIDE SEQUENCE [LARGE SCALE GENOMIC DNA]</scope>
    <source>
        <strain evidence="5">albino</strain>
    </source>
</reference>
<evidence type="ECO:0000259" key="3">
    <source>
        <dbReference type="Pfam" id="PF23658"/>
    </source>
</evidence>
<protein>
    <submittedName>
        <fullName evidence="4">Uncharacterized protein</fullName>
    </submittedName>
</protein>
<evidence type="ECO:0000256" key="1">
    <source>
        <dbReference type="SAM" id="SignalP"/>
    </source>
</evidence>
<gene>
    <name evidence="4" type="ORF">FKW77_001622</name>
</gene>
<keyword evidence="5" id="KW-1185">Reference proteome</keyword>
<dbReference type="InterPro" id="IPR005151">
    <property type="entry name" value="Tail-specific_protease"/>
</dbReference>
<dbReference type="SUPFAM" id="SSF52096">
    <property type="entry name" value="ClpP/crotonase"/>
    <property type="match status" value="1"/>
</dbReference>